<evidence type="ECO:0000313" key="2">
    <source>
        <dbReference type="EMBL" id="MCF0065136.1"/>
    </source>
</evidence>
<dbReference type="RefSeq" id="WP_234658123.1">
    <property type="nucleotide sequence ID" value="NZ_CP094997.1"/>
</dbReference>
<comment type="caution">
    <text evidence="2">The sequence shown here is derived from an EMBL/GenBank/DDBJ whole genome shotgun (WGS) entry which is preliminary data.</text>
</comment>
<dbReference type="Proteomes" id="UP001139000">
    <property type="component" value="Unassembled WGS sequence"/>
</dbReference>
<evidence type="ECO:0000259" key="1">
    <source>
        <dbReference type="Pfam" id="PF05168"/>
    </source>
</evidence>
<dbReference type="EMBL" id="JAJTTC010000010">
    <property type="protein sequence ID" value="MCF0065136.1"/>
    <property type="molecule type" value="Genomic_DNA"/>
</dbReference>
<dbReference type="AlphaFoldDB" id="A0A9X1PU39"/>
<evidence type="ECO:0000313" key="3">
    <source>
        <dbReference type="Proteomes" id="UP001139000"/>
    </source>
</evidence>
<protein>
    <submittedName>
        <fullName evidence="2">HEPN domain-containing protein</fullName>
    </submittedName>
</protein>
<gene>
    <name evidence="2" type="ORF">LXM26_26720</name>
</gene>
<proteinExistence type="predicted"/>
<reference evidence="2" key="1">
    <citation type="submission" date="2021-12" db="EMBL/GenBank/DDBJ databases">
        <title>Novel species in genus Dyadobacter.</title>
        <authorList>
            <person name="Ma C."/>
        </authorList>
    </citation>
    <scope>NUCLEOTIDE SEQUENCE</scope>
    <source>
        <strain evidence="2">LJ419</strain>
    </source>
</reference>
<name>A0A9X1PU39_9BACT</name>
<feature type="domain" description="HEPN" evidence="1">
    <location>
        <begin position="5"/>
        <end position="121"/>
    </location>
</feature>
<sequence length="168" mass="19311">MAHTEDHLRQATRNLKFLENINQLVTDSLDWQVTTCFYTALHLINAHLANFGMQYKTHHDVDDAINPAHRLSPCKISEDTYKAYKMLYNLSRRSRYLVMVTNNRVVDTGKAELTYCKHQARALRHLNTVLEFYCGQYDAKISLVKIMCGGGDWGCKSSTLLTLVVLKK</sequence>
<keyword evidence="3" id="KW-1185">Reference proteome</keyword>
<dbReference type="Pfam" id="PF05168">
    <property type="entry name" value="HEPN"/>
    <property type="match status" value="1"/>
</dbReference>
<organism evidence="2 3">
    <name type="scientific">Dyadobacter chenwenxiniae</name>
    <dbReference type="NCBI Taxonomy" id="2906456"/>
    <lineage>
        <taxon>Bacteria</taxon>
        <taxon>Pseudomonadati</taxon>
        <taxon>Bacteroidota</taxon>
        <taxon>Cytophagia</taxon>
        <taxon>Cytophagales</taxon>
        <taxon>Spirosomataceae</taxon>
        <taxon>Dyadobacter</taxon>
    </lineage>
</organism>
<dbReference type="InterPro" id="IPR007842">
    <property type="entry name" value="HEPN_dom"/>
</dbReference>
<accession>A0A9X1PU39</accession>